<keyword evidence="3" id="KW-1185">Reference proteome</keyword>
<dbReference type="EMBL" id="PGGO01000022">
    <property type="protein sequence ID" value="PSH63842.1"/>
    <property type="molecule type" value="Genomic_DNA"/>
</dbReference>
<gene>
    <name evidence="2" type="ORF">CU102_22780</name>
</gene>
<proteinExistence type="predicted"/>
<dbReference type="Proteomes" id="UP000241444">
    <property type="component" value="Unassembled WGS sequence"/>
</dbReference>
<evidence type="ECO:0000256" key="1">
    <source>
        <dbReference type="SAM" id="Phobius"/>
    </source>
</evidence>
<organism evidence="2 3">
    <name type="scientific">Phyllobacterium brassicacearum</name>
    <dbReference type="NCBI Taxonomy" id="314235"/>
    <lineage>
        <taxon>Bacteria</taxon>
        <taxon>Pseudomonadati</taxon>
        <taxon>Pseudomonadota</taxon>
        <taxon>Alphaproteobacteria</taxon>
        <taxon>Hyphomicrobiales</taxon>
        <taxon>Phyllobacteriaceae</taxon>
        <taxon>Phyllobacterium</taxon>
    </lineage>
</organism>
<dbReference type="OrthoDB" id="7285394at2"/>
<evidence type="ECO:0008006" key="4">
    <source>
        <dbReference type="Google" id="ProtNLM"/>
    </source>
</evidence>
<sequence length="168" mass="17844">MASFLVLAPRSQNGERDNDSTVFIRDGFAALAFILPVPWLLVHRLWFEAALVLGATIAISMVGNFTGHEDMAALVTALLSLLVGFEANAWRAAALERRGFEQLAVVDARNAGDAETAWFLGPNFAPTAKPAMSSGVKSDGPLLPATQRPAFQPAIGGMVGLVSHRGEN</sequence>
<feature type="transmembrane region" description="Helical" evidence="1">
    <location>
        <begin position="71"/>
        <end position="90"/>
    </location>
</feature>
<dbReference type="Pfam" id="PF10947">
    <property type="entry name" value="DUF2628"/>
    <property type="match status" value="1"/>
</dbReference>
<feature type="transmembrane region" description="Helical" evidence="1">
    <location>
        <begin position="22"/>
        <end position="42"/>
    </location>
</feature>
<evidence type="ECO:0000313" key="3">
    <source>
        <dbReference type="Proteomes" id="UP000241444"/>
    </source>
</evidence>
<dbReference type="InterPro" id="IPR024399">
    <property type="entry name" value="DUF2628"/>
</dbReference>
<keyword evidence="1" id="KW-1133">Transmembrane helix</keyword>
<comment type="caution">
    <text evidence="2">The sequence shown here is derived from an EMBL/GenBank/DDBJ whole genome shotgun (WGS) entry which is preliminary data.</text>
</comment>
<accession>A0A2P7BBP7</accession>
<evidence type="ECO:0000313" key="2">
    <source>
        <dbReference type="EMBL" id="PSH63842.1"/>
    </source>
</evidence>
<protein>
    <recommendedName>
        <fullName evidence="4">DUF2628 domain-containing protein</fullName>
    </recommendedName>
</protein>
<name>A0A2P7BBP7_9HYPH</name>
<dbReference type="RefSeq" id="WP_106713385.1">
    <property type="nucleotide sequence ID" value="NZ_PGGO01000022.1"/>
</dbReference>
<reference evidence="3" key="1">
    <citation type="submission" date="2017-11" db="EMBL/GenBank/DDBJ databases">
        <authorList>
            <person name="Kuznetsova I."/>
            <person name="Sazanova A."/>
            <person name="Chirak E."/>
            <person name="Safronova V."/>
            <person name="Willems A."/>
        </authorList>
    </citation>
    <scope>NUCLEOTIDE SEQUENCE [LARGE SCALE GENOMIC DNA]</scope>
    <source>
        <strain evidence="3">STM 196</strain>
    </source>
</reference>
<feature type="transmembrane region" description="Helical" evidence="1">
    <location>
        <begin position="49"/>
        <end position="65"/>
    </location>
</feature>
<keyword evidence="1" id="KW-0472">Membrane</keyword>
<keyword evidence="1" id="KW-0812">Transmembrane</keyword>
<dbReference type="AlphaFoldDB" id="A0A2P7BBP7"/>